<gene>
    <name evidence="1" type="ORF">LAZ67_1003960</name>
</gene>
<organism evidence="1 2">
    <name type="scientific">Cordylochernes scorpioides</name>
    <dbReference type="NCBI Taxonomy" id="51811"/>
    <lineage>
        <taxon>Eukaryota</taxon>
        <taxon>Metazoa</taxon>
        <taxon>Ecdysozoa</taxon>
        <taxon>Arthropoda</taxon>
        <taxon>Chelicerata</taxon>
        <taxon>Arachnida</taxon>
        <taxon>Pseudoscorpiones</taxon>
        <taxon>Cheliferoidea</taxon>
        <taxon>Chernetidae</taxon>
        <taxon>Cordylochernes</taxon>
    </lineage>
</organism>
<proteinExistence type="predicted"/>
<reference evidence="1 2" key="1">
    <citation type="submission" date="2022-01" db="EMBL/GenBank/DDBJ databases">
        <title>A chromosomal length assembly of Cordylochernes scorpioides.</title>
        <authorList>
            <person name="Zeh D."/>
            <person name="Zeh J."/>
        </authorList>
    </citation>
    <scope>NUCLEOTIDE SEQUENCE [LARGE SCALE GENOMIC DNA]</scope>
    <source>
        <strain evidence="1">IN4F17</strain>
        <tissue evidence="1">Whole Body</tissue>
    </source>
</reference>
<dbReference type="EMBL" id="CP092863">
    <property type="protein sequence ID" value="UYV61227.1"/>
    <property type="molecule type" value="Genomic_DNA"/>
</dbReference>
<name>A0ABY6JX66_9ARAC</name>
<accession>A0ABY6JX66</accession>
<evidence type="ECO:0000313" key="2">
    <source>
        <dbReference type="Proteomes" id="UP001235939"/>
    </source>
</evidence>
<evidence type="ECO:0000313" key="1">
    <source>
        <dbReference type="EMBL" id="UYV61227.1"/>
    </source>
</evidence>
<protein>
    <submittedName>
        <fullName evidence="1">CENPBD1</fullName>
    </submittedName>
</protein>
<sequence length="108" mass="12469">MEETDINELLTSYNQEFSNKELLKLELHFANEEDDSDRLIEISKEQNLTFKQISKAIGRSLKVSQAVATNINCYKEIYLTLSCSTNNGPIFCERKPTYDNSHYGLIKQ</sequence>
<dbReference type="Proteomes" id="UP001235939">
    <property type="component" value="Chromosome 01"/>
</dbReference>
<keyword evidence="2" id="KW-1185">Reference proteome</keyword>